<name>A0A291BBH9_9GAMM</name>
<dbReference type="Proteomes" id="UP000218160">
    <property type="component" value="Chromosome 2"/>
</dbReference>
<keyword evidence="2" id="KW-1185">Reference proteome</keyword>
<sequence>MQTRYNYYKRSLSETTMFRVNKFLERTLCLRNHNTPSSETYAMIKVLNTLTELCMPKIKENV</sequence>
<organism evidence="1 2">
    <name type="scientific">Candidatus Enterovibrio altilux</name>
    <dbReference type="NCBI Taxonomy" id="1927128"/>
    <lineage>
        <taxon>Bacteria</taxon>
        <taxon>Pseudomonadati</taxon>
        <taxon>Pseudomonadota</taxon>
        <taxon>Gammaproteobacteria</taxon>
        <taxon>Vibrionales</taxon>
        <taxon>Vibrionaceae</taxon>
        <taxon>Enterovibrio</taxon>
    </lineage>
</organism>
<proteinExistence type="predicted"/>
<evidence type="ECO:0000313" key="2">
    <source>
        <dbReference type="Proteomes" id="UP000218160"/>
    </source>
</evidence>
<dbReference type="AlphaFoldDB" id="A0A291BBH9"/>
<evidence type="ECO:0000313" key="1">
    <source>
        <dbReference type="EMBL" id="ATF10341.1"/>
    </source>
</evidence>
<gene>
    <name evidence="1" type="ORF">BTN50_1925</name>
</gene>
<dbReference type="KEGG" id="elux:BTN50_1925"/>
<protein>
    <submittedName>
        <fullName evidence="1">Mobile element protein</fullName>
    </submittedName>
</protein>
<accession>A0A291BBH9</accession>
<reference evidence="2" key="1">
    <citation type="submission" date="2017-04" db="EMBL/GenBank/DDBJ databases">
        <title>Genome evolution of the luminous symbionts of deep sea anglerfish.</title>
        <authorList>
            <person name="Hendry T.A."/>
        </authorList>
    </citation>
    <scope>NUCLEOTIDE SEQUENCE [LARGE SCALE GENOMIC DNA]</scope>
</reference>
<dbReference type="EMBL" id="CP020663">
    <property type="protein sequence ID" value="ATF10341.1"/>
    <property type="molecule type" value="Genomic_DNA"/>
</dbReference>